<feature type="non-terminal residue" evidence="5">
    <location>
        <position position="303"/>
    </location>
</feature>
<dbReference type="PANTHER" id="PTHR22881">
    <property type="entry name" value="BROMODOMAIN CONTAINING PROTEIN"/>
    <property type="match status" value="1"/>
</dbReference>
<evidence type="ECO:0000256" key="3">
    <source>
        <dbReference type="SAM" id="MobiDB-lite"/>
    </source>
</evidence>
<dbReference type="InterPro" id="IPR051831">
    <property type="entry name" value="Bromodomain_contain_prot"/>
</dbReference>
<evidence type="ECO:0000313" key="6">
    <source>
        <dbReference type="Proteomes" id="UP000054359"/>
    </source>
</evidence>
<dbReference type="Pfam" id="PF00439">
    <property type="entry name" value="Bromodomain"/>
    <property type="match status" value="1"/>
</dbReference>
<dbReference type="PRINTS" id="PR00503">
    <property type="entry name" value="BROMODOMAIN"/>
</dbReference>
<dbReference type="InterPro" id="IPR001487">
    <property type="entry name" value="Bromodomain"/>
</dbReference>
<evidence type="ECO:0000256" key="2">
    <source>
        <dbReference type="PROSITE-ProRule" id="PRU00035"/>
    </source>
</evidence>
<evidence type="ECO:0000259" key="4">
    <source>
        <dbReference type="PROSITE" id="PS50014"/>
    </source>
</evidence>
<dbReference type="OMA" id="AKRMWHY"/>
<proteinExistence type="predicted"/>
<reference evidence="5 6" key="1">
    <citation type="submission" date="2013-11" db="EMBL/GenBank/DDBJ databases">
        <title>Genome sequencing of Stegodyphus mimosarum.</title>
        <authorList>
            <person name="Bechsgaard J."/>
        </authorList>
    </citation>
    <scope>NUCLEOTIDE SEQUENCE [LARGE SCALE GENOMIC DNA]</scope>
</reference>
<dbReference type="OrthoDB" id="21648at2759"/>
<dbReference type="AlphaFoldDB" id="A0A087TFL5"/>
<dbReference type="STRING" id="407821.A0A087TFL5"/>
<sequence length="303" mass="35629">MGSKKHKKHHKSDKKDISFEDRQEKPLKLVLKVGGSVQSPLPAANSGTPQVPRISQEVKPVFEDAKMVDKSSSHSHEKHKKSKKKKKKKSTEKDKERHERKRKHHHHHHHHREHSHDRKEKRRKDQDSNRLLMEGYDSRDSLPLRTTSEVHPLPVEKPTRDARTCTLKRKAQKSPLQILLYHLLKKLQLKDPQEFFAWPVTDVIAPGYSSIISKPIDFSTINKKIDDREYKSVAEFKADVKLMCDNAMTYNRPDTVYYKSAKRMWHYAQKLMNRDQLMCLKRTFPYMLDLSVDELGFDINDES</sequence>
<feature type="compositionally biased region" description="Basic residues" evidence="3">
    <location>
        <begin position="98"/>
        <end position="113"/>
    </location>
</feature>
<feature type="compositionally biased region" description="Basic residues" evidence="3">
    <location>
        <begin position="1"/>
        <end position="12"/>
    </location>
</feature>
<dbReference type="SMART" id="SM00297">
    <property type="entry name" value="BROMO"/>
    <property type="match status" value="1"/>
</dbReference>
<feature type="compositionally biased region" description="Basic and acidic residues" evidence="3">
    <location>
        <begin position="60"/>
        <end position="75"/>
    </location>
</feature>
<organism evidence="5 6">
    <name type="scientific">Stegodyphus mimosarum</name>
    <name type="common">African social velvet spider</name>
    <dbReference type="NCBI Taxonomy" id="407821"/>
    <lineage>
        <taxon>Eukaryota</taxon>
        <taxon>Metazoa</taxon>
        <taxon>Ecdysozoa</taxon>
        <taxon>Arthropoda</taxon>
        <taxon>Chelicerata</taxon>
        <taxon>Arachnida</taxon>
        <taxon>Araneae</taxon>
        <taxon>Araneomorphae</taxon>
        <taxon>Entelegynae</taxon>
        <taxon>Eresoidea</taxon>
        <taxon>Eresidae</taxon>
        <taxon>Stegodyphus</taxon>
    </lineage>
</organism>
<dbReference type="Proteomes" id="UP000054359">
    <property type="component" value="Unassembled WGS sequence"/>
</dbReference>
<dbReference type="GO" id="GO:0005634">
    <property type="term" value="C:nucleus"/>
    <property type="evidence" value="ECO:0007669"/>
    <property type="project" value="TreeGrafter"/>
</dbReference>
<feature type="compositionally biased region" description="Basic and acidic residues" evidence="3">
    <location>
        <begin position="13"/>
        <end position="27"/>
    </location>
</feature>
<feature type="compositionally biased region" description="Basic and acidic residues" evidence="3">
    <location>
        <begin position="114"/>
        <end position="128"/>
    </location>
</feature>
<dbReference type="InterPro" id="IPR036427">
    <property type="entry name" value="Bromodomain-like_sf"/>
</dbReference>
<dbReference type="SUPFAM" id="SSF47370">
    <property type="entry name" value="Bromodomain"/>
    <property type="match status" value="1"/>
</dbReference>
<accession>A0A087TFL5</accession>
<dbReference type="GO" id="GO:0006357">
    <property type="term" value="P:regulation of transcription by RNA polymerase II"/>
    <property type="evidence" value="ECO:0007669"/>
    <property type="project" value="TreeGrafter"/>
</dbReference>
<dbReference type="PROSITE" id="PS50014">
    <property type="entry name" value="BROMODOMAIN_2"/>
    <property type="match status" value="1"/>
</dbReference>
<keyword evidence="1 2" id="KW-0103">Bromodomain</keyword>
<keyword evidence="6" id="KW-1185">Reference proteome</keyword>
<evidence type="ECO:0000313" key="5">
    <source>
        <dbReference type="EMBL" id="KFM63904.1"/>
    </source>
</evidence>
<feature type="domain" description="Bromo" evidence="4">
    <location>
        <begin position="188"/>
        <end position="258"/>
    </location>
</feature>
<feature type="compositionally biased region" description="Basic residues" evidence="3">
    <location>
        <begin position="76"/>
        <end position="90"/>
    </location>
</feature>
<gene>
    <name evidence="5" type="ORF">X975_15564</name>
</gene>
<feature type="region of interest" description="Disordered" evidence="3">
    <location>
        <begin position="1"/>
        <end position="148"/>
    </location>
</feature>
<protein>
    <submittedName>
        <fullName evidence="5">Bromodomain-containing protein 7</fullName>
    </submittedName>
</protein>
<name>A0A087TFL5_STEMI</name>
<evidence type="ECO:0000256" key="1">
    <source>
        <dbReference type="ARBA" id="ARBA00023117"/>
    </source>
</evidence>
<dbReference type="Gene3D" id="1.20.920.10">
    <property type="entry name" value="Bromodomain-like"/>
    <property type="match status" value="1"/>
</dbReference>
<dbReference type="PANTHER" id="PTHR22881:SF27">
    <property type="entry name" value="BROMODOMAIN CONTAINING 7_9"/>
    <property type="match status" value="1"/>
</dbReference>
<dbReference type="EMBL" id="KK114993">
    <property type="protein sequence ID" value="KFM63904.1"/>
    <property type="molecule type" value="Genomic_DNA"/>
</dbReference>